<evidence type="ECO:0000313" key="3">
    <source>
        <dbReference type="Proteomes" id="UP001241603"/>
    </source>
</evidence>
<feature type="compositionally biased region" description="Basic and acidic residues" evidence="1">
    <location>
        <begin position="7"/>
        <end position="36"/>
    </location>
</feature>
<accession>A0ABU0H9X1</accession>
<dbReference type="Proteomes" id="UP001241603">
    <property type="component" value="Unassembled WGS sequence"/>
</dbReference>
<name>A0ABU0H9X1_9HYPH</name>
<dbReference type="EMBL" id="JAUSVO010000005">
    <property type="protein sequence ID" value="MDQ0439114.1"/>
    <property type="molecule type" value="Genomic_DNA"/>
</dbReference>
<keyword evidence="3" id="KW-1185">Reference proteome</keyword>
<sequence>MSFVDVPEPRDDKNEKASDARRHAIETERRQKKDEAGQDVPDNAGERPLDKASTAA</sequence>
<protein>
    <submittedName>
        <fullName evidence="2">Uncharacterized protein</fullName>
    </submittedName>
</protein>
<organism evidence="2 3">
    <name type="scientific">Kaistia dalseonensis</name>
    <dbReference type="NCBI Taxonomy" id="410840"/>
    <lineage>
        <taxon>Bacteria</taxon>
        <taxon>Pseudomonadati</taxon>
        <taxon>Pseudomonadota</taxon>
        <taxon>Alphaproteobacteria</taxon>
        <taxon>Hyphomicrobiales</taxon>
        <taxon>Kaistiaceae</taxon>
        <taxon>Kaistia</taxon>
    </lineage>
</organism>
<comment type="caution">
    <text evidence="2">The sequence shown here is derived from an EMBL/GenBank/DDBJ whole genome shotgun (WGS) entry which is preliminary data.</text>
</comment>
<proteinExistence type="predicted"/>
<evidence type="ECO:0000313" key="2">
    <source>
        <dbReference type="EMBL" id="MDQ0439114.1"/>
    </source>
</evidence>
<feature type="region of interest" description="Disordered" evidence="1">
    <location>
        <begin position="1"/>
        <end position="56"/>
    </location>
</feature>
<evidence type="ECO:0000256" key="1">
    <source>
        <dbReference type="SAM" id="MobiDB-lite"/>
    </source>
</evidence>
<gene>
    <name evidence="2" type="ORF">QO014_003515</name>
</gene>
<reference evidence="2 3" key="1">
    <citation type="submission" date="2023-07" db="EMBL/GenBank/DDBJ databases">
        <title>Genomic Encyclopedia of Type Strains, Phase IV (KMG-IV): sequencing the most valuable type-strain genomes for metagenomic binning, comparative biology and taxonomic classification.</title>
        <authorList>
            <person name="Goeker M."/>
        </authorList>
    </citation>
    <scope>NUCLEOTIDE SEQUENCE [LARGE SCALE GENOMIC DNA]</scope>
    <source>
        <strain evidence="2 3">B6-8</strain>
    </source>
</reference>
<dbReference type="RefSeq" id="WP_266350016.1">
    <property type="nucleotide sequence ID" value="NZ_JAPKNG010000005.1"/>
</dbReference>